<dbReference type="EMBL" id="JBJURJ010000017">
    <property type="protein sequence ID" value="MFM9331162.1"/>
    <property type="molecule type" value="Genomic_DNA"/>
</dbReference>
<organism evidence="1 2">
    <name type="scientific">Paenibacillus mesotrionivorans</name>
    <dbReference type="NCBI Taxonomy" id="3160968"/>
    <lineage>
        <taxon>Bacteria</taxon>
        <taxon>Bacillati</taxon>
        <taxon>Bacillota</taxon>
        <taxon>Bacilli</taxon>
        <taxon>Bacillales</taxon>
        <taxon>Paenibacillaceae</taxon>
        <taxon>Paenibacillus</taxon>
    </lineage>
</organism>
<gene>
    <name evidence="1" type="ORF">ACI1P1_22975</name>
</gene>
<protein>
    <submittedName>
        <fullName evidence="1">DegV family protein</fullName>
    </submittedName>
</protein>
<name>A0ACC7P3C0_9BACL</name>
<reference evidence="1" key="1">
    <citation type="submission" date="2024-12" db="EMBL/GenBank/DDBJ databases">
        <authorList>
            <person name="Wu N."/>
        </authorList>
    </citation>
    <scope>NUCLEOTIDE SEQUENCE</scope>
    <source>
        <strain evidence="1">P15</strain>
    </source>
</reference>
<keyword evidence="2" id="KW-1185">Reference proteome</keyword>
<evidence type="ECO:0000313" key="1">
    <source>
        <dbReference type="EMBL" id="MFM9331162.1"/>
    </source>
</evidence>
<comment type="caution">
    <text evidence="1">The sequence shown here is derived from an EMBL/GenBank/DDBJ whole genome shotgun (WGS) entry which is preliminary data.</text>
</comment>
<sequence>MAIRIFTDGSSDLPKRILEQLGIVQIPLPVHFEDEHFDSDMDLELFYNKLGSASVLPKTCSPSPSTFFNKFMSVDANEQILCIALSSGLSSTYHHAVMGKTMVEEEHPQRLPIEVLDSKNASLGLGVLVYKAARMAKEGHSMHDLMQTMKRSIAEVKNYFVLDTLENVIKGGRLDRVRGAIASVLNIKLLMCASEEGTLEVLEKVRGTQNAIKKMIDRIGEAGHDFEKKVLAIGHSNCEERAHEVMEMILKRYPFKDVIVAEMGPVIGTYAGKGGILVSFA</sequence>
<proteinExistence type="predicted"/>
<accession>A0ACC7P3C0</accession>
<dbReference type="Proteomes" id="UP001631969">
    <property type="component" value="Unassembled WGS sequence"/>
</dbReference>
<evidence type="ECO:0000313" key="2">
    <source>
        <dbReference type="Proteomes" id="UP001631969"/>
    </source>
</evidence>